<protein>
    <submittedName>
        <fullName evidence="2">Divalent-cation tolerance protein CutA</fullName>
    </submittedName>
</protein>
<dbReference type="SUPFAM" id="SSF54913">
    <property type="entry name" value="GlnB-like"/>
    <property type="match status" value="1"/>
</dbReference>
<dbReference type="PANTHER" id="PTHR23419">
    <property type="entry name" value="DIVALENT CATION TOLERANCE CUTA-RELATED"/>
    <property type="match status" value="1"/>
</dbReference>
<dbReference type="PANTHER" id="PTHR23419:SF8">
    <property type="entry name" value="FI09726P"/>
    <property type="match status" value="1"/>
</dbReference>
<evidence type="ECO:0000256" key="1">
    <source>
        <dbReference type="ARBA" id="ARBA00010169"/>
    </source>
</evidence>
<dbReference type="RefSeq" id="WP_329405458.1">
    <property type="nucleotide sequence ID" value="NZ_CP109441.1"/>
</dbReference>
<sequence>MADDQLVDVTVTADDADWLAEFTRRLVNEKLAACGNLIPGVRSVYRWEGQIHDDQQTLVILHTRAALVPAIIERANAEHPDTTPQVIAVPVVDAHPGYQQWVIDSTS</sequence>
<reference evidence="2" key="1">
    <citation type="submission" date="2022-10" db="EMBL/GenBank/DDBJ databases">
        <title>The complete genomes of actinobacterial strains from the NBC collection.</title>
        <authorList>
            <person name="Joergensen T.S."/>
            <person name="Alvarez Arevalo M."/>
            <person name="Sterndorff E.B."/>
            <person name="Faurdal D."/>
            <person name="Vuksanovic O."/>
            <person name="Mourched A.-S."/>
            <person name="Charusanti P."/>
            <person name="Shaw S."/>
            <person name="Blin K."/>
            <person name="Weber T."/>
        </authorList>
    </citation>
    <scope>NUCLEOTIDE SEQUENCE</scope>
    <source>
        <strain evidence="2">NBC_01482</strain>
    </source>
</reference>
<gene>
    <name evidence="2" type="ORF">OG563_26720</name>
</gene>
<name>A0ABZ1YI00_9NOCA</name>
<comment type="similarity">
    <text evidence="1">Belongs to the CutA family.</text>
</comment>
<dbReference type="Pfam" id="PF03091">
    <property type="entry name" value="CutA1"/>
    <property type="match status" value="1"/>
</dbReference>
<evidence type="ECO:0000313" key="2">
    <source>
        <dbReference type="EMBL" id="WUV42840.1"/>
    </source>
</evidence>
<proteinExistence type="inferred from homology"/>
<evidence type="ECO:0000313" key="3">
    <source>
        <dbReference type="Proteomes" id="UP001432062"/>
    </source>
</evidence>
<dbReference type="InterPro" id="IPR004323">
    <property type="entry name" value="Ion_tolerance_CutA"/>
</dbReference>
<keyword evidence="3" id="KW-1185">Reference proteome</keyword>
<dbReference type="InterPro" id="IPR015867">
    <property type="entry name" value="N-reg_PII/ATP_PRibTrfase_C"/>
</dbReference>
<dbReference type="Proteomes" id="UP001432062">
    <property type="component" value="Chromosome"/>
</dbReference>
<accession>A0ABZ1YI00</accession>
<dbReference type="Gene3D" id="3.30.70.120">
    <property type="match status" value="1"/>
</dbReference>
<dbReference type="EMBL" id="CP109441">
    <property type="protein sequence ID" value="WUV42840.1"/>
    <property type="molecule type" value="Genomic_DNA"/>
</dbReference>
<organism evidence="2 3">
    <name type="scientific">Nocardia vinacea</name>
    <dbReference type="NCBI Taxonomy" id="96468"/>
    <lineage>
        <taxon>Bacteria</taxon>
        <taxon>Bacillati</taxon>
        <taxon>Actinomycetota</taxon>
        <taxon>Actinomycetes</taxon>
        <taxon>Mycobacteriales</taxon>
        <taxon>Nocardiaceae</taxon>
        <taxon>Nocardia</taxon>
    </lineage>
</organism>
<dbReference type="InterPro" id="IPR011322">
    <property type="entry name" value="N-reg_PII-like_a/b"/>
</dbReference>